<dbReference type="CDD" id="cd18727">
    <property type="entry name" value="PIN_Swt1-like"/>
    <property type="match status" value="1"/>
</dbReference>
<comment type="caution">
    <text evidence="3">The sequence shown here is derived from an EMBL/GenBank/DDBJ whole genome shotgun (WGS) entry which is preliminary data.</text>
</comment>
<proteinExistence type="predicted"/>
<dbReference type="InterPro" id="IPR002716">
    <property type="entry name" value="PIN_dom"/>
</dbReference>
<feature type="region of interest" description="Disordered" evidence="1">
    <location>
        <begin position="318"/>
        <end position="337"/>
    </location>
</feature>
<evidence type="ECO:0000313" key="3">
    <source>
        <dbReference type="EMBL" id="CAG8446985.1"/>
    </source>
</evidence>
<dbReference type="OrthoDB" id="2017974at2759"/>
<evidence type="ECO:0000256" key="1">
    <source>
        <dbReference type="SAM" id="MobiDB-lite"/>
    </source>
</evidence>
<protein>
    <submittedName>
        <fullName evidence="3">5595_t:CDS:1</fullName>
    </submittedName>
</protein>
<keyword evidence="4" id="KW-1185">Reference proteome</keyword>
<dbReference type="Gene3D" id="3.40.50.1010">
    <property type="entry name" value="5'-nuclease"/>
    <property type="match status" value="1"/>
</dbReference>
<dbReference type="PANTHER" id="PTHR16161">
    <property type="entry name" value="TRANSCRIPTIONAL PROTEIN SWT1"/>
    <property type="match status" value="1"/>
</dbReference>
<evidence type="ECO:0000313" key="4">
    <source>
        <dbReference type="Proteomes" id="UP000789831"/>
    </source>
</evidence>
<dbReference type="AlphaFoldDB" id="A0A9N8VD16"/>
<dbReference type="Pfam" id="PF13638">
    <property type="entry name" value="PIN_4"/>
    <property type="match status" value="1"/>
</dbReference>
<feature type="domain" description="PIN" evidence="2">
    <location>
        <begin position="52"/>
        <end position="182"/>
    </location>
</feature>
<organism evidence="3 4">
    <name type="scientific">Ambispora gerdemannii</name>
    <dbReference type="NCBI Taxonomy" id="144530"/>
    <lineage>
        <taxon>Eukaryota</taxon>
        <taxon>Fungi</taxon>
        <taxon>Fungi incertae sedis</taxon>
        <taxon>Mucoromycota</taxon>
        <taxon>Glomeromycotina</taxon>
        <taxon>Glomeromycetes</taxon>
        <taxon>Archaeosporales</taxon>
        <taxon>Ambisporaceae</taxon>
        <taxon>Ambispora</taxon>
    </lineage>
</organism>
<dbReference type="InterPro" id="IPR029060">
    <property type="entry name" value="PIN-like_dom_sf"/>
</dbReference>
<dbReference type="GO" id="GO:0005634">
    <property type="term" value="C:nucleus"/>
    <property type="evidence" value="ECO:0007669"/>
    <property type="project" value="TreeGrafter"/>
</dbReference>
<dbReference type="GO" id="GO:0004540">
    <property type="term" value="F:RNA nuclease activity"/>
    <property type="evidence" value="ECO:0007669"/>
    <property type="project" value="UniProtKB-ARBA"/>
</dbReference>
<evidence type="ECO:0000259" key="2">
    <source>
        <dbReference type="SMART" id="SM00670"/>
    </source>
</evidence>
<feature type="region of interest" description="Disordered" evidence="1">
    <location>
        <begin position="267"/>
        <end position="288"/>
    </location>
</feature>
<accession>A0A9N8VD16</accession>
<gene>
    <name evidence="3" type="ORF">AGERDE_LOCUS1479</name>
</gene>
<dbReference type="InterPro" id="IPR052626">
    <property type="entry name" value="SWT1_Regulator"/>
</dbReference>
<dbReference type="EMBL" id="CAJVPL010000102">
    <property type="protein sequence ID" value="CAG8446985.1"/>
    <property type="molecule type" value="Genomic_DNA"/>
</dbReference>
<sequence length="524" mass="59365">MALDCADYMDIDDEWTLHSITTQIIEFRDTANSSLVPPAQTLPPVTNDSFQSIIVVDTNFLLSHLAFVKSLIYEHAKLHNLVIIIPWIVLQELDGLKGGSKKIPKNPKDGSQPALSTLAQTAINFLHNCLLNGQEGVRGQKLDEKVDEAEKNDDKILNCCRYFKLETGSLVTLLSNDKNLCIKAMVHEIPTESYQKKGKGLDGILERILPKLSKFEINGIYTRSSSSSVVNQYCDPHDGENSYDEDIVMDDCNDIVMTSTLPLALPSALPSTRPPTLPSSLPASNSEVGEDRSIYASIHAPLQTKLARSKSLDNCNNNHKNHKKHKNGVTNQAHTNRTLDDINLNEHTSYTVQTTTTPTVLMGPVYTDPQIPKALLMQMINLGQRELINKVIDELESFLPNPIKFHFNMLLGENWTYVVSDTEPWSLSCMLKFIERLWISVFSEIFDQAYQIQSMTIRLHSFVNQWELKQRRNVYTINLTVQDIITFLQSAEVVLRMIYSKYAEATFPVVTITDNWWMEFKKTL</sequence>
<name>A0A9N8VD16_9GLOM</name>
<dbReference type="Proteomes" id="UP000789831">
    <property type="component" value="Unassembled WGS sequence"/>
</dbReference>
<dbReference type="SMART" id="SM00670">
    <property type="entry name" value="PINc"/>
    <property type="match status" value="1"/>
</dbReference>
<dbReference type="PANTHER" id="PTHR16161:SF0">
    <property type="entry name" value="TRANSCRIPTIONAL PROTEIN SWT1"/>
    <property type="match status" value="1"/>
</dbReference>
<reference evidence="3" key="1">
    <citation type="submission" date="2021-06" db="EMBL/GenBank/DDBJ databases">
        <authorList>
            <person name="Kallberg Y."/>
            <person name="Tangrot J."/>
            <person name="Rosling A."/>
        </authorList>
    </citation>
    <scope>NUCLEOTIDE SEQUENCE</scope>
    <source>
        <strain evidence="3">MT106</strain>
    </source>
</reference>
<dbReference type="SUPFAM" id="SSF88723">
    <property type="entry name" value="PIN domain-like"/>
    <property type="match status" value="1"/>
</dbReference>